<evidence type="ECO:0000313" key="5">
    <source>
        <dbReference type="EMBL" id="ACQ52353.1"/>
    </source>
</evidence>
<dbReference type="PRINTS" id="PR00032">
    <property type="entry name" value="HTHARAC"/>
</dbReference>
<dbReference type="PANTHER" id="PTHR47893">
    <property type="entry name" value="REGULATORY PROTEIN PCHR"/>
    <property type="match status" value="1"/>
</dbReference>
<dbReference type="KEGG" id="cbi:CLJ_B0360"/>
<evidence type="ECO:0000256" key="2">
    <source>
        <dbReference type="ARBA" id="ARBA00023125"/>
    </source>
</evidence>
<keyword evidence="3" id="KW-0804">Transcription</keyword>
<evidence type="ECO:0000313" key="6">
    <source>
        <dbReference type="Proteomes" id="UP000002333"/>
    </source>
</evidence>
<dbReference type="PROSITE" id="PS00041">
    <property type="entry name" value="HTH_ARAC_FAMILY_1"/>
    <property type="match status" value="1"/>
</dbReference>
<dbReference type="InterPro" id="IPR009057">
    <property type="entry name" value="Homeodomain-like_sf"/>
</dbReference>
<protein>
    <submittedName>
        <fullName evidence="5">Transcriptional regulator, AraC family</fullName>
    </submittedName>
</protein>
<organism evidence="5 6">
    <name type="scientific">Clostridium botulinum (strain 657 / Type Ba4)</name>
    <dbReference type="NCBI Taxonomy" id="515621"/>
    <lineage>
        <taxon>Bacteria</taxon>
        <taxon>Bacillati</taxon>
        <taxon>Bacillota</taxon>
        <taxon>Clostridia</taxon>
        <taxon>Eubacteriales</taxon>
        <taxon>Clostridiaceae</taxon>
        <taxon>Clostridium</taxon>
    </lineage>
</organism>
<dbReference type="PROSITE" id="PS01124">
    <property type="entry name" value="HTH_ARAC_FAMILY_2"/>
    <property type="match status" value="1"/>
</dbReference>
<evidence type="ECO:0000259" key="4">
    <source>
        <dbReference type="PROSITE" id="PS01124"/>
    </source>
</evidence>
<proteinExistence type="predicted"/>
<dbReference type="InterPro" id="IPR018060">
    <property type="entry name" value="HTH_AraC"/>
</dbReference>
<dbReference type="GO" id="GO:0043565">
    <property type="term" value="F:sequence-specific DNA binding"/>
    <property type="evidence" value="ECO:0007669"/>
    <property type="project" value="InterPro"/>
</dbReference>
<dbReference type="AlphaFoldDB" id="A0A3F2ZRD9"/>
<dbReference type="InterPro" id="IPR020449">
    <property type="entry name" value="Tscrpt_reg_AraC-type_HTH"/>
</dbReference>
<reference evidence="5 6" key="1">
    <citation type="journal article" date="2007" name="PLoS ONE">
        <title>Analysis of the neurotoxin complex genes in Clostridium botulinum A1-A4 and B1 strains: BoNT/A3, /Ba4 and /B1 clusters are located within plasmids.</title>
        <authorList>
            <person name="Smith T.J."/>
            <person name="Hill K.K."/>
            <person name="Foley B.T."/>
            <person name="Detter J.C."/>
            <person name="Munk A.C."/>
            <person name="Bruce D.C."/>
            <person name="Doggett N.A."/>
            <person name="Smith L.A."/>
            <person name="Marks J.D."/>
            <person name="Xie G."/>
            <person name="Brettin T.S."/>
        </authorList>
    </citation>
    <scope>NUCLEOTIDE SEQUENCE [LARGE SCALE GENOMIC DNA]</scope>
    <source>
        <strain evidence="6">657 / Type Ba4</strain>
    </source>
</reference>
<gene>
    <name evidence="5" type="ordered locus">CLJ_B0360</name>
</gene>
<dbReference type="GO" id="GO:0003700">
    <property type="term" value="F:DNA-binding transcription factor activity"/>
    <property type="evidence" value="ECO:0007669"/>
    <property type="project" value="InterPro"/>
</dbReference>
<name>A0A3F2ZRD9_CLOB6</name>
<keyword evidence="2" id="KW-0238">DNA-binding</keyword>
<dbReference type="PANTHER" id="PTHR47893:SF1">
    <property type="entry name" value="REGULATORY PROTEIN PCHR"/>
    <property type="match status" value="1"/>
</dbReference>
<accession>A0A3F2ZRD9</accession>
<feature type="domain" description="HTH araC/xylS-type" evidence="4">
    <location>
        <begin position="222"/>
        <end position="320"/>
    </location>
</feature>
<dbReference type="InterPro" id="IPR053142">
    <property type="entry name" value="PchR_regulatory_protein"/>
</dbReference>
<dbReference type="SMART" id="SM00342">
    <property type="entry name" value="HTH_ARAC"/>
    <property type="match status" value="1"/>
</dbReference>
<sequence>MKIDETMKVIKKFALQLNCKEYDYGNGHIHRLPKENGDSWFVEVYPADGLIFSDAYFLLLKPVTYVYTIPENHILICSLYSGNITIVENGKKSKRLYQGIHFFVNRGKKIKIIINTDEPIWYTFALVFENFILKYIKDFLSQASYVFSKNILLKPNYFNTPELLMIFEQLKYTIRSCDLPHMYYIGKIYEIFAIIIRNLENEKYLNIPRHNHLSYQNKQFMWTLKEEIDKNILNPSTIEEMKNIAEMSESKLRRCFKATYGKTIYEYIRYKKMEQAIRFLSHDEMSIHNIATTLGYESASKFSAAFKKIYGITPSAFRKSFNL</sequence>
<dbReference type="Pfam" id="PF12833">
    <property type="entry name" value="HTH_18"/>
    <property type="match status" value="1"/>
</dbReference>
<keyword evidence="1" id="KW-0805">Transcription regulation</keyword>
<dbReference type="Proteomes" id="UP000002333">
    <property type="component" value="Chromosome"/>
</dbReference>
<dbReference type="Gene3D" id="1.10.10.60">
    <property type="entry name" value="Homeodomain-like"/>
    <property type="match status" value="2"/>
</dbReference>
<dbReference type="InterPro" id="IPR018062">
    <property type="entry name" value="HTH_AraC-typ_CS"/>
</dbReference>
<dbReference type="RefSeq" id="WP_012720641.1">
    <property type="nucleotide sequence ID" value="NC_012658.1"/>
</dbReference>
<evidence type="ECO:0000256" key="1">
    <source>
        <dbReference type="ARBA" id="ARBA00023015"/>
    </source>
</evidence>
<evidence type="ECO:0000256" key="3">
    <source>
        <dbReference type="ARBA" id="ARBA00023163"/>
    </source>
</evidence>
<dbReference type="EMBL" id="CP001083">
    <property type="protein sequence ID" value="ACQ52353.1"/>
    <property type="molecule type" value="Genomic_DNA"/>
</dbReference>
<reference evidence="6" key="2">
    <citation type="submission" date="2008-05" db="EMBL/GenBank/DDBJ databases">
        <title>Genome sequence of Clostridium botulinum Ba4 strain 657.</title>
        <authorList>
            <person name="Shrivastava S."/>
            <person name="Brown J.L."/>
            <person name="Bruce D."/>
            <person name="Detter C."/>
            <person name="Munk C."/>
            <person name="Smith L.A."/>
            <person name="Smith T.J."/>
            <person name="Sutton G."/>
            <person name="Brettin T.S."/>
        </authorList>
    </citation>
    <scope>NUCLEOTIDE SEQUENCE [LARGE SCALE GENOMIC DNA]</scope>
    <source>
        <strain evidence="6">657 / Type Ba4</strain>
    </source>
</reference>
<dbReference type="SUPFAM" id="SSF46689">
    <property type="entry name" value="Homeodomain-like"/>
    <property type="match status" value="1"/>
</dbReference>